<dbReference type="Pfam" id="PF02001">
    <property type="entry name" value="DUF134"/>
    <property type="match status" value="1"/>
</dbReference>
<dbReference type="Proteomes" id="UP000184447">
    <property type="component" value="Unassembled WGS sequence"/>
</dbReference>
<reference evidence="3 4" key="1">
    <citation type="submission" date="2016-11" db="EMBL/GenBank/DDBJ databases">
        <authorList>
            <person name="Jaros S."/>
            <person name="Januszkiewicz K."/>
            <person name="Wedrychowicz H."/>
        </authorList>
    </citation>
    <scope>NUCLEOTIDE SEQUENCE [LARGE SCALE GENOMIC DNA]</scope>
    <source>
        <strain evidence="3 4">DSM 8605</strain>
    </source>
</reference>
<dbReference type="PANTHER" id="PTHR37478:SF2">
    <property type="entry name" value="UPF0251 PROTEIN TK0562"/>
    <property type="match status" value="1"/>
</dbReference>
<evidence type="ECO:0000256" key="1">
    <source>
        <dbReference type="ARBA" id="ARBA00009350"/>
    </source>
</evidence>
<dbReference type="AlphaFoldDB" id="A0A1M5QFR5"/>
<keyword evidence="4" id="KW-1185">Reference proteome</keyword>
<keyword evidence="3" id="KW-0238">DNA-binding</keyword>
<name>A0A1M5QFR5_9CLOT</name>
<evidence type="ECO:0000313" key="4">
    <source>
        <dbReference type="Proteomes" id="UP000184447"/>
    </source>
</evidence>
<dbReference type="InterPro" id="IPR002852">
    <property type="entry name" value="UPF0251"/>
</dbReference>
<dbReference type="GO" id="GO:0003677">
    <property type="term" value="F:DNA binding"/>
    <property type="evidence" value="ECO:0007669"/>
    <property type="project" value="UniProtKB-KW"/>
</dbReference>
<sequence length="148" mass="17411">MPRPIKWRRVQVKPKSTYFIPVDKKNCLLENVTLKIEELEAMRLKDIEKLNQEQCAEKMMVSRQTFQNIIESARKKVTIALVEGKGIKIDGGNFTYNICSMKCLDCDHVFDMNYERDEVECPNCKSEEIRCSKKQGFCKKKCRKQNHE</sequence>
<dbReference type="RefSeq" id="WP_073335798.1">
    <property type="nucleotide sequence ID" value="NZ_FQXM01000002.1"/>
</dbReference>
<evidence type="ECO:0000256" key="2">
    <source>
        <dbReference type="HAMAP-Rule" id="MF_00674"/>
    </source>
</evidence>
<dbReference type="EMBL" id="FQXM01000002">
    <property type="protein sequence ID" value="SHH12690.1"/>
    <property type="molecule type" value="Genomic_DNA"/>
</dbReference>
<accession>A0A1M5QFR5</accession>
<dbReference type="OrthoDB" id="280278at2"/>
<dbReference type="HAMAP" id="MF_00674">
    <property type="entry name" value="UPF0251"/>
    <property type="match status" value="1"/>
</dbReference>
<dbReference type="PANTHER" id="PTHR37478">
    <property type="match status" value="1"/>
</dbReference>
<evidence type="ECO:0000313" key="3">
    <source>
        <dbReference type="EMBL" id="SHH12690.1"/>
    </source>
</evidence>
<proteinExistence type="inferred from homology"/>
<dbReference type="STRING" id="1121316.SAMN02745207_00053"/>
<protein>
    <recommendedName>
        <fullName evidence="2">UPF0251 protein SAMN02745207_00053</fullName>
    </recommendedName>
</protein>
<gene>
    <name evidence="3" type="ORF">SAMN02745207_00053</name>
</gene>
<organism evidence="3 4">
    <name type="scientific">Clostridium grantii DSM 8605</name>
    <dbReference type="NCBI Taxonomy" id="1121316"/>
    <lineage>
        <taxon>Bacteria</taxon>
        <taxon>Bacillati</taxon>
        <taxon>Bacillota</taxon>
        <taxon>Clostridia</taxon>
        <taxon>Eubacteriales</taxon>
        <taxon>Clostridiaceae</taxon>
        <taxon>Clostridium</taxon>
    </lineage>
</organism>
<comment type="similarity">
    <text evidence="1 2">Belongs to the UPF0251 family.</text>
</comment>